<keyword evidence="3" id="KW-1185">Reference proteome</keyword>
<dbReference type="Proteomes" id="UP000037035">
    <property type="component" value="Unassembled WGS sequence"/>
</dbReference>
<sequence>MYVRKHFSSHNINQLTCVDELKTEAFKIWQGQPNVVAVVPLGLRDTVRLIVRHWSWRSRRSWSGIKFCHLADLKKPTGKGVCPPWIRIRQSRIGPPTIILLLISHDGWVWLMYNVLHRNGIGAPIPLSPNDENDPSQLNHSHHMDNSEALNQPGPNSSAGLALCTNDQLDSGWSKSPTALHSSLCRATDASWSANQMDTTSGNLAQGSMTGLFDLAGNKLSGTNAACSGSISHQSISDKIAFKTIWHIFLILTHKKNMSTISQWRKDEVTHLRDEGLITPQTLSAMDDYDPSCMLWSLLNILIERLLRSKARRSENKIKDRSVKNNWARKDQDE</sequence>
<dbReference type="EMBL" id="LAVV01013860">
    <property type="protein sequence ID" value="KNZ45253.1"/>
    <property type="molecule type" value="Genomic_DNA"/>
</dbReference>
<reference evidence="2 3" key="1">
    <citation type="submission" date="2015-08" db="EMBL/GenBank/DDBJ databases">
        <title>Next Generation Sequencing and Analysis of the Genome of Puccinia sorghi L Schw, the Causal Agent of Maize Common Rust.</title>
        <authorList>
            <person name="Rochi L."/>
            <person name="Burguener G."/>
            <person name="Darino M."/>
            <person name="Turjanski A."/>
            <person name="Kreff E."/>
            <person name="Dieguez M.J."/>
            <person name="Sacco F."/>
        </authorList>
    </citation>
    <scope>NUCLEOTIDE SEQUENCE [LARGE SCALE GENOMIC DNA]</scope>
    <source>
        <strain evidence="2 3">RO10H11247</strain>
    </source>
</reference>
<gene>
    <name evidence="2" type="ORF">VP01_832g2</name>
</gene>
<dbReference type="VEuPathDB" id="FungiDB:VP01_832g2"/>
<protein>
    <submittedName>
        <fullName evidence="2">Uncharacterized protein</fullName>
    </submittedName>
</protein>
<evidence type="ECO:0000256" key="1">
    <source>
        <dbReference type="SAM" id="MobiDB-lite"/>
    </source>
</evidence>
<dbReference type="AlphaFoldDB" id="A0A0L6U9L8"/>
<name>A0A0L6U9L8_9BASI</name>
<proteinExistence type="predicted"/>
<evidence type="ECO:0000313" key="3">
    <source>
        <dbReference type="Proteomes" id="UP000037035"/>
    </source>
</evidence>
<dbReference type="OrthoDB" id="99432at2759"/>
<organism evidence="2 3">
    <name type="scientific">Puccinia sorghi</name>
    <dbReference type="NCBI Taxonomy" id="27349"/>
    <lineage>
        <taxon>Eukaryota</taxon>
        <taxon>Fungi</taxon>
        <taxon>Dikarya</taxon>
        <taxon>Basidiomycota</taxon>
        <taxon>Pucciniomycotina</taxon>
        <taxon>Pucciniomycetes</taxon>
        <taxon>Pucciniales</taxon>
        <taxon>Pucciniaceae</taxon>
        <taxon>Puccinia</taxon>
    </lineage>
</organism>
<accession>A0A0L6U9L8</accession>
<feature type="region of interest" description="Disordered" evidence="1">
    <location>
        <begin position="127"/>
        <end position="152"/>
    </location>
</feature>
<evidence type="ECO:0000313" key="2">
    <source>
        <dbReference type="EMBL" id="KNZ45253.1"/>
    </source>
</evidence>
<comment type="caution">
    <text evidence="2">The sequence shown here is derived from an EMBL/GenBank/DDBJ whole genome shotgun (WGS) entry which is preliminary data.</text>
</comment>